<evidence type="ECO:0000256" key="1">
    <source>
        <dbReference type="SAM" id="MobiDB-lite"/>
    </source>
</evidence>
<keyword evidence="3" id="KW-1185">Reference proteome</keyword>
<feature type="region of interest" description="Disordered" evidence="1">
    <location>
        <begin position="56"/>
        <end position="78"/>
    </location>
</feature>
<reference evidence="3" key="2">
    <citation type="submission" date="2015-01" db="EMBL/GenBank/DDBJ databases">
        <title>Evolutionary Origins and Diversification of the Mycorrhizal Mutualists.</title>
        <authorList>
            <consortium name="DOE Joint Genome Institute"/>
            <consortium name="Mycorrhizal Genomics Consortium"/>
            <person name="Kohler A."/>
            <person name="Kuo A."/>
            <person name="Nagy L.G."/>
            <person name="Floudas D."/>
            <person name="Copeland A."/>
            <person name="Barry K.W."/>
            <person name="Cichocki N."/>
            <person name="Veneault-Fourrey C."/>
            <person name="LaButti K."/>
            <person name="Lindquist E.A."/>
            <person name="Lipzen A."/>
            <person name="Lundell T."/>
            <person name="Morin E."/>
            <person name="Murat C."/>
            <person name="Riley R."/>
            <person name="Ohm R."/>
            <person name="Sun H."/>
            <person name="Tunlid A."/>
            <person name="Henrissat B."/>
            <person name="Grigoriev I.V."/>
            <person name="Hibbett D.S."/>
            <person name="Martin F."/>
        </authorList>
    </citation>
    <scope>NUCLEOTIDE SEQUENCE [LARGE SCALE GENOMIC DNA]</scope>
    <source>
        <strain evidence="3">MUT 4182</strain>
    </source>
</reference>
<feature type="compositionally biased region" description="Low complexity" evidence="1">
    <location>
        <begin position="274"/>
        <end position="297"/>
    </location>
</feature>
<reference evidence="2 3" key="1">
    <citation type="submission" date="2014-04" db="EMBL/GenBank/DDBJ databases">
        <authorList>
            <consortium name="DOE Joint Genome Institute"/>
            <person name="Kuo A."/>
            <person name="Girlanda M."/>
            <person name="Perotto S."/>
            <person name="Kohler A."/>
            <person name="Nagy L.G."/>
            <person name="Floudas D."/>
            <person name="Copeland A."/>
            <person name="Barry K.W."/>
            <person name="Cichocki N."/>
            <person name="Veneault-Fourrey C."/>
            <person name="LaButti K."/>
            <person name="Lindquist E.A."/>
            <person name="Lipzen A."/>
            <person name="Lundell T."/>
            <person name="Morin E."/>
            <person name="Murat C."/>
            <person name="Sun H."/>
            <person name="Tunlid A."/>
            <person name="Henrissat B."/>
            <person name="Grigoriev I.V."/>
            <person name="Hibbett D.S."/>
            <person name="Martin F."/>
            <person name="Nordberg H.P."/>
            <person name="Cantor M.N."/>
            <person name="Hua S.X."/>
        </authorList>
    </citation>
    <scope>NUCLEOTIDE SEQUENCE [LARGE SCALE GENOMIC DNA]</scope>
    <source>
        <strain evidence="2 3">MUT 4182</strain>
    </source>
</reference>
<name>A0A0C3QP97_9AGAM</name>
<feature type="compositionally biased region" description="Polar residues" evidence="1">
    <location>
        <begin position="298"/>
        <end position="310"/>
    </location>
</feature>
<dbReference type="Proteomes" id="UP000054248">
    <property type="component" value="Unassembled WGS sequence"/>
</dbReference>
<dbReference type="HOGENOM" id="CLU_897696_0_0_1"/>
<evidence type="ECO:0000313" key="2">
    <source>
        <dbReference type="EMBL" id="KIO30061.1"/>
    </source>
</evidence>
<sequence>MTSHLAERSQSRPSQQPPVSFASSAFLSISTNTSNLYCFGQIARKDNRRTRRHLERIARRDSPSSGAAWAPSLEGGGPPQSSYTTDYIFLIFHTLRLVSIRVRLCKWRKQAESQGSALSQASLHSLLLNPLVAYRTNFSLSSEVQITFLEDRLGECSIFSSYDDSSDASTTIRHSVVDVELLRPQGDDLAFGSRRPRVERFDQAPVLPGCAWGAIGALGGGNTREVFNGWRGEREGELHEAPRTASESSLGDFNDDDVEPLEENLVSGEASEESFGYPTSGSSPSSRSSSNYSFHSTKLSVSPPSSPITS</sequence>
<feature type="region of interest" description="Disordered" evidence="1">
    <location>
        <begin position="234"/>
        <end position="310"/>
    </location>
</feature>
<organism evidence="2 3">
    <name type="scientific">Tulasnella calospora MUT 4182</name>
    <dbReference type="NCBI Taxonomy" id="1051891"/>
    <lineage>
        <taxon>Eukaryota</taxon>
        <taxon>Fungi</taxon>
        <taxon>Dikarya</taxon>
        <taxon>Basidiomycota</taxon>
        <taxon>Agaricomycotina</taxon>
        <taxon>Agaricomycetes</taxon>
        <taxon>Cantharellales</taxon>
        <taxon>Tulasnellaceae</taxon>
        <taxon>Tulasnella</taxon>
    </lineage>
</organism>
<protein>
    <submittedName>
        <fullName evidence="2">Uncharacterized protein</fullName>
    </submittedName>
</protein>
<accession>A0A0C3QP97</accession>
<gene>
    <name evidence="2" type="ORF">M407DRAFT_5884</name>
</gene>
<proteinExistence type="predicted"/>
<dbReference type="AlphaFoldDB" id="A0A0C3QP97"/>
<dbReference type="EMBL" id="KN822976">
    <property type="protein sequence ID" value="KIO30061.1"/>
    <property type="molecule type" value="Genomic_DNA"/>
</dbReference>
<feature type="compositionally biased region" description="Acidic residues" evidence="1">
    <location>
        <begin position="253"/>
        <end position="262"/>
    </location>
</feature>
<evidence type="ECO:0000313" key="3">
    <source>
        <dbReference type="Proteomes" id="UP000054248"/>
    </source>
</evidence>